<dbReference type="PANTHER" id="PTHR19328">
    <property type="entry name" value="HEDGEHOG-INTERACTING PROTEIN"/>
    <property type="match status" value="1"/>
</dbReference>
<name>A0A2K8YXF6_9BACT</name>
<evidence type="ECO:0000313" key="3">
    <source>
        <dbReference type="Proteomes" id="UP000232883"/>
    </source>
</evidence>
<dbReference type="Gene3D" id="2.80.10.50">
    <property type="match status" value="3"/>
</dbReference>
<feature type="domain" description="PKD" evidence="1">
    <location>
        <begin position="545"/>
        <end position="633"/>
    </location>
</feature>
<dbReference type="PROSITE" id="PS50231">
    <property type="entry name" value="RICIN_B_LECTIN"/>
    <property type="match status" value="2"/>
</dbReference>
<organism evidence="2 3">
    <name type="scientific">Spirosoma pollinicola</name>
    <dbReference type="NCBI Taxonomy" id="2057025"/>
    <lineage>
        <taxon>Bacteria</taxon>
        <taxon>Pseudomonadati</taxon>
        <taxon>Bacteroidota</taxon>
        <taxon>Cytophagia</taxon>
        <taxon>Cytophagales</taxon>
        <taxon>Cytophagaceae</taxon>
        <taxon>Spirosoma</taxon>
    </lineage>
</organism>
<dbReference type="SUPFAM" id="SSF50952">
    <property type="entry name" value="Soluble quinoprotein glucose dehydrogenase"/>
    <property type="match status" value="1"/>
</dbReference>
<reference evidence="2 3" key="1">
    <citation type="submission" date="2017-11" db="EMBL/GenBank/DDBJ databases">
        <title>Taxonomic description and genome sequences of Spirosoma HA7 sp. nov., isolated from pollen microhabitat of Corylus avellana.</title>
        <authorList>
            <person name="Ambika Manirajan B."/>
            <person name="Suarez C."/>
            <person name="Ratering S."/>
            <person name="Geissler-Plaum R."/>
            <person name="Cardinale M."/>
            <person name="Sylvia S."/>
        </authorList>
    </citation>
    <scope>NUCLEOTIDE SEQUENCE [LARGE SCALE GENOMIC DNA]</scope>
    <source>
        <strain evidence="2 3">HA7</strain>
    </source>
</reference>
<dbReference type="InterPro" id="IPR011042">
    <property type="entry name" value="6-blade_b-propeller_TolB-like"/>
</dbReference>
<dbReference type="PROSITE" id="PS50093">
    <property type="entry name" value="PKD"/>
    <property type="match status" value="1"/>
</dbReference>
<evidence type="ECO:0000259" key="1">
    <source>
        <dbReference type="PROSITE" id="PS50093"/>
    </source>
</evidence>
<dbReference type="Pfam" id="PF14200">
    <property type="entry name" value="RicinB_lectin_2"/>
    <property type="match status" value="3"/>
</dbReference>
<dbReference type="SUPFAM" id="SSF49299">
    <property type="entry name" value="PKD domain"/>
    <property type="match status" value="1"/>
</dbReference>
<dbReference type="AlphaFoldDB" id="A0A2K8YXF6"/>
<dbReference type="Proteomes" id="UP000232883">
    <property type="component" value="Chromosome"/>
</dbReference>
<dbReference type="SUPFAM" id="SSF50370">
    <property type="entry name" value="Ricin B-like lectins"/>
    <property type="match status" value="2"/>
</dbReference>
<dbReference type="InterPro" id="IPR013783">
    <property type="entry name" value="Ig-like_fold"/>
</dbReference>
<dbReference type="InterPro" id="IPR035992">
    <property type="entry name" value="Ricin_B-like_lectins"/>
</dbReference>
<dbReference type="OrthoDB" id="9770043at2"/>
<proteinExistence type="predicted"/>
<dbReference type="EMBL" id="CP025096">
    <property type="protein sequence ID" value="AUD02303.1"/>
    <property type="molecule type" value="Genomic_DNA"/>
</dbReference>
<dbReference type="InterPro" id="IPR011041">
    <property type="entry name" value="Quinoprot_gluc/sorb_DH_b-prop"/>
</dbReference>
<dbReference type="Gene3D" id="2.60.40.10">
    <property type="entry name" value="Immunoglobulins"/>
    <property type="match status" value="2"/>
</dbReference>
<protein>
    <recommendedName>
        <fullName evidence="1">PKD domain-containing protein</fullName>
    </recommendedName>
</protein>
<dbReference type="InterPro" id="IPR000601">
    <property type="entry name" value="PKD_dom"/>
</dbReference>
<dbReference type="SMART" id="SM00089">
    <property type="entry name" value="PKD"/>
    <property type="match status" value="1"/>
</dbReference>
<dbReference type="Gene3D" id="2.120.10.30">
    <property type="entry name" value="TolB, C-terminal domain"/>
    <property type="match status" value="1"/>
</dbReference>
<gene>
    <name evidence="2" type="ORF">CWM47_10985</name>
</gene>
<dbReference type="SMART" id="SM00458">
    <property type="entry name" value="RICIN"/>
    <property type="match status" value="2"/>
</dbReference>
<dbReference type="PANTHER" id="PTHR19328:SF13">
    <property type="entry name" value="HIPL1 PROTEIN"/>
    <property type="match status" value="1"/>
</dbReference>
<keyword evidence="3" id="KW-1185">Reference proteome</keyword>
<evidence type="ECO:0000313" key="2">
    <source>
        <dbReference type="EMBL" id="AUD02303.1"/>
    </source>
</evidence>
<dbReference type="RefSeq" id="WP_100988021.1">
    <property type="nucleotide sequence ID" value="NZ_CP025096.1"/>
</dbReference>
<dbReference type="InterPro" id="IPR022409">
    <property type="entry name" value="PKD/Chitinase_dom"/>
</dbReference>
<dbReference type="CDD" id="cd00146">
    <property type="entry name" value="PKD"/>
    <property type="match status" value="1"/>
</dbReference>
<dbReference type="InterPro" id="IPR000772">
    <property type="entry name" value="Ricin_B_lectin"/>
</dbReference>
<dbReference type="InterPro" id="IPR035986">
    <property type="entry name" value="PKD_dom_sf"/>
</dbReference>
<dbReference type="KEGG" id="spir:CWM47_10985"/>
<accession>A0A2K8YXF6</accession>
<dbReference type="InterPro" id="IPR012938">
    <property type="entry name" value="Glc/Sorbosone_DH"/>
</dbReference>
<dbReference type="CDD" id="cd00161">
    <property type="entry name" value="beta-trefoil_Ricin-like"/>
    <property type="match status" value="2"/>
</dbReference>
<sequence length="1253" mass="136176">MNVSFTGIRFCFWAFALFFCYTAQFTIFAQSIPTGFRNVKVQEGYTSPMGMVFTPNGQTLFVWDKAGRVWASVWNGSQYVKQITPTLDISDEVGNWRDFGLLSICLDPNYKQNGLVYLFYVVDRYHLFNAGTSTYNPAMNEYNNASISRVTRYQFQAVNGNINADNASRKVLLGETRSTGVPLTHNSHAGGTILFGRDGSLLISTGDNANFNGIDMGSSNGTYFQTAINDGIMRANENVGAFRAQLVNSLCGKVLRLDPATGDGLNSNPFYDTANPRSAQSRVWAVGFRNPYRMAIQPNTGSTSISDGNPGTLLVGDVGADTWEDLHVIKQGGENAGWPMFEGMNEHPQYGPASRTMANKDEPNPANTCGVPFLRFGDLLKQSANPDMPAIQALNPCSLQPLPGLQRRYFHSRPALDWKHGEDITQIPIFNGSAATGTTISPTGTPTLGKPFRGYALTGGAYYAGTAFPAAYRDTYYFADYTLNWIRAATLNSNGTIREVREFMPQNTGKGIVDIEYGAHDGALYYVNINSGEIMKVAFGGNQPPIAVLSADRQNGGSPLTVNFRASNSSDPDGDPLTYAWDFGDGTTSTLQNPTKIFSGSARQGFTVRLTVSDGQGLTDTKTTVISINNAAPTARITAPVNNTQYLLDRQTNYRLTATVGDENPNSLTYAWQVTLRHNNHEHREPVVTDASPTVAISPVGCDGETYYYLITLKVTDNGGLTASDSVKVYPNCNSVKLTVTNAKATPDINAMLVSWTNPTVSYDNVLVVAKAGSGFSDVPKQTSYAFNASFTGNGAVLEGGKVVYQGRNQSVLITNLVGGQTYFFRIYTRNGVVWTGGMEVSAVPTAISFDPSACYRFISRVSGEVLGVENGGITEGAIVKQRTDANLAWQQWKLTATGDGYHQLTASHSGKALAVVGMSIQNQATLEQSAYTGQPHQQWAIQRDAQGYYQFVARHSGKLLDVEGSNRNQGGNVIQFTANGGQSQQWSIEQRTCAVPVPVSFDPSACYRITSRVSGKVLGVESGKTTDGAPVKQRTDANLAWQQWKLTDVDGGFYQITASHSGKALDIVGASRQDQASLEQSTYTGQPHQQWAIQRDVQGYYQFVARHSGKVLDVEGGNRNEGGNVIQFTPNGGQPQQWTVTAATCAVGSARFSTEQAASVSTDVRELTPDAFRLWPNPARDYVLIDLRYAAGQPADVAVVDGTGKVVHQALVQTETEPIYRINTTLFNDVRYFITVKADGRPMTTLRLLLVK</sequence>
<dbReference type="Pfam" id="PF18911">
    <property type="entry name" value="PKD_4"/>
    <property type="match status" value="1"/>
</dbReference>
<dbReference type="Pfam" id="PF07995">
    <property type="entry name" value="GSDH"/>
    <property type="match status" value="1"/>
</dbReference>